<dbReference type="Proteomes" id="UP000011185">
    <property type="component" value="Unassembled WGS sequence"/>
</dbReference>
<evidence type="ECO:0000313" key="2">
    <source>
        <dbReference type="Proteomes" id="UP000011185"/>
    </source>
</evidence>
<dbReference type="HOGENOM" id="CLU_2706554_0_0_1"/>
<dbReference type="VEuPathDB" id="MicrosporidiaDB:THOM_1539"/>
<reference evidence="1 2" key="1">
    <citation type="journal article" date="2012" name="PLoS Pathog.">
        <title>The genome of the obligate intracellular parasite Trachipleistophora hominis: new insights into microsporidian genome dynamics and reductive evolution.</title>
        <authorList>
            <person name="Heinz E."/>
            <person name="Williams T.A."/>
            <person name="Nakjang S."/>
            <person name="Noel C.J."/>
            <person name="Swan D.C."/>
            <person name="Goldberg A.V."/>
            <person name="Harris S.R."/>
            <person name="Weinmaier T."/>
            <person name="Markert S."/>
            <person name="Becher D."/>
            <person name="Bernhardt J."/>
            <person name="Dagan T."/>
            <person name="Hacker C."/>
            <person name="Lucocq J.M."/>
            <person name="Schweder T."/>
            <person name="Rattei T."/>
            <person name="Hall N."/>
            <person name="Hirt R.P."/>
            <person name="Embley T.M."/>
        </authorList>
    </citation>
    <scope>NUCLEOTIDE SEQUENCE [LARGE SCALE GENOMIC DNA]</scope>
</reference>
<protein>
    <submittedName>
        <fullName evidence="1">Uncharacterized protein</fullName>
    </submittedName>
</protein>
<dbReference type="AlphaFoldDB" id="L7JVP4"/>
<dbReference type="EMBL" id="JH993952">
    <property type="protein sequence ID" value="ELQ75499.1"/>
    <property type="molecule type" value="Genomic_DNA"/>
</dbReference>
<evidence type="ECO:0000313" key="1">
    <source>
        <dbReference type="EMBL" id="ELQ75499.1"/>
    </source>
</evidence>
<gene>
    <name evidence="1" type="ORF">THOM_1539</name>
</gene>
<dbReference type="InParanoid" id="L7JVP4"/>
<accession>L7JVP4</accession>
<proteinExistence type="predicted"/>
<keyword evidence="2" id="KW-1185">Reference proteome</keyword>
<organism evidence="1 2">
    <name type="scientific">Trachipleistophora hominis</name>
    <name type="common">Microsporidian parasite</name>
    <dbReference type="NCBI Taxonomy" id="72359"/>
    <lineage>
        <taxon>Eukaryota</taxon>
        <taxon>Fungi</taxon>
        <taxon>Fungi incertae sedis</taxon>
        <taxon>Microsporidia</taxon>
        <taxon>Pleistophoridae</taxon>
        <taxon>Trachipleistophora</taxon>
    </lineage>
</organism>
<name>L7JVP4_TRAHO</name>
<sequence length="73" mass="8368">MKIAKHLLKLVKDVYLTVHIRSPHKYLSSFLHVEQLGSFITGLCAEYCINERNQASLARPKVINKREVINCTS</sequence>